<gene>
    <name evidence="1" type="ORF">NCTC12475_00979</name>
</gene>
<dbReference type="RefSeq" id="WP_089183143.1">
    <property type="nucleotide sequence ID" value="NZ_CP043427.1"/>
</dbReference>
<protein>
    <recommendedName>
        <fullName evidence="3">Flagellar-associated protein FlgQ</fullName>
    </recommendedName>
</protein>
<sequence length="132" mass="15355">MARSFCLLILLCKFAFGADQFIFWAQINSQNNIIKSEIIAISKAMILTNEIPNFSCKIYDTQKKGESSYQFLNRHQNELFACFSNSKVHIKDKSKLEDKNFYSNLILTLSPIRFEVEFKSDFAIINKFDKGF</sequence>
<dbReference type="AlphaFoldDB" id="A0A381DJ96"/>
<dbReference type="OrthoDB" id="5358713at2"/>
<accession>A0A381DJ96</accession>
<keyword evidence="2" id="KW-1185">Reference proteome</keyword>
<dbReference type="Proteomes" id="UP000254920">
    <property type="component" value="Unassembled WGS sequence"/>
</dbReference>
<proteinExistence type="predicted"/>
<dbReference type="EMBL" id="UFVD01000001">
    <property type="protein sequence ID" value="SUX10772.1"/>
    <property type="molecule type" value="Genomic_DNA"/>
</dbReference>
<name>A0A381DJ96_9BACT</name>
<evidence type="ECO:0000313" key="2">
    <source>
        <dbReference type="Proteomes" id="UP000254920"/>
    </source>
</evidence>
<dbReference type="STRING" id="32024.GCA_000788295_01775"/>
<organism evidence="1 2">
    <name type="scientific">Campylobacter sputorum subsp. sputorum</name>
    <dbReference type="NCBI Taxonomy" id="32024"/>
    <lineage>
        <taxon>Bacteria</taxon>
        <taxon>Pseudomonadati</taxon>
        <taxon>Campylobacterota</taxon>
        <taxon>Epsilonproteobacteria</taxon>
        <taxon>Campylobacterales</taxon>
        <taxon>Campylobacteraceae</taxon>
        <taxon>Campylobacter</taxon>
    </lineage>
</organism>
<evidence type="ECO:0008006" key="3">
    <source>
        <dbReference type="Google" id="ProtNLM"/>
    </source>
</evidence>
<dbReference type="GeneID" id="93091401"/>
<reference evidence="1 2" key="1">
    <citation type="submission" date="2018-06" db="EMBL/GenBank/DDBJ databases">
        <authorList>
            <consortium name="Pathogen Informatics"/>
            <person name="Doyle S."/>
        </authorList>
    </citation>
    <scope>NUCLEOTIDE SEQUENCE [LARGE SCALE GENOMIC DNA]</scope>
    <source>
        <strain evidence="1 2">NCTC12475</strain>
    </source>
</reference>
<evidence type="ECO:0000313" key="1">
    <source>
        <dbReference type="EMBL" id="SUX10772.1"/>
    </source>
</evidence>